<evidence type="ECO:0000313" key="5">
    <source>
        <dbReference type="EMBL" id="QLG47147.1"/>
    </source>
</evidence>
<dbReference type="SUPFAM" id="SSF51735">
    <property type="entry name" value="NAD(P)-binding Rossmann-fold domains"/>
    <property type="match status" value="1"/>
</dbReference>
<dbReference type="InterPro" id="IPR036291">
    <property type="entry name" value="NAD(P)-bd_dom_sf"/>
</dbReference>
<proteinExistence type="inferred from homology"/>
<dbReference type="InterPro" id="IPR000683">
    <property type="entry name" value="Gfo/Idh/MocA-like_OxRdtase_N"/>
</dbReference>
<keyword evidence="2" id="KW-0560">Oxidoreductase</keyword>
<accession>A0A7H9AUR8</accession>
<feature type="domain" description="GFO/IDH/MocA-like oxidoreductase" evidence="4">
    <location>
        <begin position="132"/>
        <end position="247"/>
    </location>
</feature>
<evidence type="ECO:0000256" key="2">
    <source>
        <dbReference type="ARBA" id="ARBA00023002"/>
    </source>
</evidence>
<dbReference type="PANTHER" id="PTHR22604:SF105">
    <property type="entry name" value="TRANS-1,2-DIHYDROBENZENE-1,2-DIOL DEHYDROGENASE"/>
    <property type="match status" value="1"/>
</dbReference>
<dbReference type="PANTHER" id="PTHR22604">
    <property type="entry name" value="OXIDOREDUCTASES"/>
    <property type="match status" value="1"/>
</dbReference>
<dbReference type="Pfam" id="PF01408">
    <property type="entry name" value="GFO_IDH_MocA"/>
    <property type="match status" value="1"/>
</dbReference>
<dbReference type="KEGG" id="cagg:HYG79_17870"/>
<dbReference type="GO" id="GO:0016491">
    <property type="term" value="F:oxidoreductase activity"/>
    <property type="evidence" value="ECO:0007669"/>
    <property type="project" value="UniProtKB-KW"/>
</dbReference>
<evidence type="ECO:0000256" key="1">
    <source>
        <dbReference type="ARBA" id="ARBA00010928"/>
    </source>
</evidence>
<dbReference type="Gene3D" id="3.30.360.10">
    <property type="entry name" value="Dihydrodipicolinate Reductase, domain 2"/>
    <property type="match status" value="1"/>
</dbReference>
<evidence type="ECO:0000313" key="6">
    <source>
        <dbReference type="Proteomes" id="UP000509302"/>
    </source>
</evidence>
<comment type="similarity">
    <text evidence="1">Belongs to the Gfo/Idh/MocA family.</text>
</comment>
<dbReference type="EMBL" id="CP058595">
    <property type="protein sequence ID" value="QLG47147.1"/>
    <property type="molecule type" value="Genomic_DNA"/>
</dbReference>
<dbReference type="Gene3D" id="3.40.50.720">
    <property type="entry name" value="NAD(P)-binding Rossmann-like Domain"/>
    <property type="match status" value="1"/>
</dbReference>
<organism evidence="5 6">
    <name type="scientific">Costertonia aggregata</name>
    <dbReference type="NCBI Taxonomy" id="343403"/>
    <lineage>
        <taxon>Bacteria</taxon>
        <taxon>Pseudomonadati</taxon>
        <taxon>Bacteroidota</taxon>
        <taxon>Flavobacteriia</taxon>
        <taxon>Flavobacteriales</taxon>
        <taxon>Flavobacteriaceae</taxon>
        <taxon>Costertonia</taxon>
    </lineage>
</organism>
<protein>
    <submittedName>
        <fullName evidence="5">Gfo/Idh/MocA family oxidoreductase</fullName>
    </submittedName>
</protein>
<sequence>MNSKIRWGILGLGNIAHNFVQDLLIVEDAELTAVASRSIDKAKSFSKQYGSKYGFGSYQELFECKDVDAVYIATPHTHHAELSIQAMDHGKHVLCEKPMGTNGNEVKKMIVSAKKNKVFLMEALWSRFNPTIQSVKQMVNTGTIGEIKYIHADFAFYALDRDEKGRILNPDLAGGTLLDIGIYPIFLAYLLLGKPRHVQASSKFYATGVEIQTAMIFEYESAHAVLYSGLNSKSEMKAEISATNGTIHIHPRWHEAQGFSIEMNDSIKVIDKPTMGKGYYHEIQEVHSCLRNNMLESKIWSHQNSIDLIDLLDKVRGLTGVKFPFEK</sequence>
<gene>
    <name evidence="5" type="ORF">HYG79_17870</name>
</gene>
<name>A0A7H9AUR8_9FLAO</name>
<reference evidence="5 6" key="1">
    <citation type="journal article" date="2006" name="Int. J. Syst. Evol. Microbiol.">
        <title>Costertonia aggregata gen. nov., sp. nov., a mesophilic marine bacterium of the family Flavobacteriaceae, isolated from a mature biofilm.</title>
        <authorList>
            <person name="Kwon K.K."/>
            <person name="Lee Y.K."/>
            <person name="Lee H.K."/>
        </authorList>
    </citation>
    <scope>NUCLEOTIDE SEQUENCE [LARGE SCALE GENOMIC DNA]</scope>
    <source>
        <strain evidence="5 6">KCCM 42265</strain>
    </source>
</reference>
<dbReference type="InterPro" id="IPR055170">
    <property type="entry name" value="GFO_IDH_MocA-like_dom"/>
</dbReference>
<dbReference type="Pfam" id="PF22725">
    <property type="entry name" value="GFO_IDH_MocA_C3"/>
    <property type="match status" value="1"/>
</dbReference>
<evidence type="ECO:0000259" key="4">
    <source>
        <dbReference type="Pfam" id="PF22725"/>
    </source>
</evidence>
<dbReference type="SUPFAM" id="SSF55347">
    <property type="entry name" value="Glyceraldehyde-3-phosphate dehydrogenase-like, C-terminal domain"/>
    <property type="match status" value="1"/>
</dbReference>
<dbReference type="RefSeq" id="WP_179243424.1">
    <property type="nucleotide sequence ID" value="NZ_CP058595.1"/>
</dbReference>
<dbReference type="InterPro" id="IPR050984">
    <property type="entry name" value="Gfo/Idh/MocA_domain"/>
</dbReference>
<dbReference type="Proteomes" id="UP000509302">
    <property type="component" value="Chromosome"/>
</dbReference>
<feature type="domain" description="Gfo/Idh/MocA-like oxidoreductase N-terminal" evidence="3">
    <location>
        <begin position="5"/>
        <end position="122"/>
    </location>
</feature>
<dbReference type="AlphaFoldDB" id="A0A7H9AUR8"/>
<evidence type="ECO:0000259" key="3">
    <source>
        <dbReference type="Pfam" id="PF01408"/>
    </source>
</evidence>
<keyword evidence="6" id="KW-1185">Reference proteome</keyword>
<dbReference type="GO" id="GO:0000166">
    <property type="term" value="F:nucleotide binding"/>
    <property type="evidence" value="ECO:0007669"/>
    <property type="project" value="InterPro"/>
</dbReference>